<comment type="cofactor">
    <cofactor evidence="1">
        <name>Mg(2+)</name>
        <dbReference type="ChEBI" id="CHEBI:18420"/>
    </cofactor>
</comment>
<reference evidence="8 9" key="1">
    <citation type="submission" date="2016-10" db="EMBL/GenBank/DDBJ databases">
        <authorList>
            <person name="de Groot N.N."/>
        </authorList>
    </citation>
    <scope>NUCLEOTIDE SEQUENCE [LARGE SCALE GENOMIC DNA]</scope>
    <source>
        <strain evidence="8 9">DSM 25383</strain>
    </source>
</reference>
<evidence type="ECO:0000256" key="4">
    <source>
        <dbReference type="ARBA" id="ARBA00022723"/>
    </source>
</evidence>
<dbReference type="CDD" id="cd00685">
    <property type="entry name" value="Trans_IPPS_HT"/>
    <property type="match status" value="1"/>
</dbReference>
<dbReference type="InterPro" id="IPR000092">
    <property type="entry name" value="Polyprenyl_synt"/>
</dbReference>
<keyword evidence="3 7" id="KW-0808">Transferase</keyword>
<comment type="similarity">
    <text evidence="2 7">Belongs to the FPP/GGPP synthase family.</text>
</comment>
<evidence type="ECO:0000313" key="9">
    <source>
        <dbReference type="Proteomes" id="UP000183253"/>
    </source>
</evidence>
<evidence type="ECO:0000256" key="1">
    <source>
        <dbReference type="ARBA" id="ARBA00001946"/>
    </source>
</evidence>
<dbReference type="EMBL" id="FNRI01000003">
    <property type="protein sequence ID" value="SEA37088.1"/>
    <property type="molecule type" value="Genomic_DNA"/>
</dbReference>
<evidence type="ECO:0000313" key="8">
    <source>
        <dbReference type="EMBL" id="SEA37088.1"/>
    </source>
</evidence>
<dbReference type="SFLD" id="SFLDS00005">
    <property type="entry name" value="Isoprenoid_Synthase_Type_I"/>
    <property type="match status" value="1"/>
</dbReference>
<dbReference type="AlphaFoldDB" id="A0A1H4AMQ2"/>
<dbReference type="InterPro" id="IPR008949">
    <property type="entry name" value="Isoprenoid_synthase_dom_sf"/>
</dbReference>
<keyword evidence="5" id="KW-0460">Magnesium</keyword>
<proteinExistence type="inferred from homology"/>
<sequence length="323" mass="35923">MQSNEQILSAIENFLAQADFPAEPELLYAPIGYSLAGGGKRLRPMLLMLAYGTFADDMQQALPAAAAVEVFHNFTLLHDDIMDNAAVRRGKPSVHAKWGRNVAILSGDAMLIYAYRLLSTVPAELLPQALTTFNNMALEVCEGQQYDMDFEQKSKVSVVEYMHMIELKTSVLLAGAVVIGAMLGGASDEDCRKLRRFAIELGLAFQLQDDLLDSYGDERLGKAIGGDILEGKKTYLMITAMSRADEATREVLRTAYRDPKLSDSEKIAAVKAVYDRLEVPRLTEQQISLRFERALSILDTLSVEPARTRRMRDYAMSLMGRKN</sequence>
<dbReference type="STRING" id="1033731.SAMN05444145_10362"/>
<protein>
    <submittedName>
        <fullName evidence="8">Geranylgeranyl diphosphate synthase, type II</fullName>
    </submittedName>
</protein>
<dbReference type="PROSITE" id="PS00723">
    <property type="entry name" value="POLYPRENYL_SYNTHASE_1"/>
    <property type="match status" value="1"/>
</dbReference>
<dbReference type="GO" id="GO:0004659">
    <property type="term" value="F:prenyltransferase activity"/>
    <property type="evidence" value="ECO:0007669"/>
    <property type="project" value="InterPro"/>
</dbReference>
<keyword evidence="4" id="KW-0479">Metal-binding</keyword>
<dbReference type="PANTHER" id="PTHR43281">
    <property type="entry name" value="FARNESYL DIPHOSPHATE SYNTHASE"/>
    <property type="match status" value="1"/>
</dbReference>
<dbReference type="SUPFAM" id="SSF48576">
    <property type="entry name" value="Terpenoid synthases"/>
    <property type="match status" value="1"/>
</dbReference>
<keyword evidence="6" id="KW-0414">Isoprene biosynthesis</keyword>
<name>A0A1H4AMQ2_9BACT</name>
<dbReference type="SFLD" id="SFLDG01017">
    <property type="entry name" value="Polyprenyl_Transferase_Like"/>
    <property type="match status" value="1"/>
</dbReference>
<dbReference type="OrthoDB" id="9805316at2"/>
<dbReference type="GO" id="GO:0046872">
    <property type="term" value="F:metal ion binding"/>
    <property type="evidence" value="ECO:0007669"/>
    <property type="project" value="UniProtKB-KW"/>
</dbReference>
<dbReference type="Pfam" id="PF00348">
    <property type="entry name" value="polyprenyl_synt"/>
    <property type="match status" value="1"/>
</dbReference>
<dbReference type="Gene3D" id="1.10.600.10">
    <property type="entry name" value="Farnesyl Diphosphate Synthase"/>
    <property type="match status" value="1"/>
</dbReference>
<evidence type="ECO:0000256" key="5">
    <source>
        <dbReference type="ARBA" id="ARBA00022842"/>
    </source>
</evidence>
<evidence type="ECO:0000256" key="6">
    <source>
        <dbReference type="ARBA" id="ARBA00023229"/>
    </source>
</evidence>
<dbReference type="PANTHER" id="PTHR43281:SF1">
    <property type="entry name" value="FARNESYL DIPHOSPHATE SYNTHASE"/>
    <property type="match status" value="1"/>
</dbReference>
<evidence type="ECO:0000256" key="3">
    <source>
        <dbReference type="ARBA" id="ARBA00022679"/>
    </source>
</evidence>
<keyword evidence="9" id="KW-1185">Reference proteome</keyword>
<evidence type="ECO:0000256" key="2">
    <source>
        <dbReference type="ARBA" id="ARBA00006706"/>
    </source>
</evidence>
<dbReference type="RefSeq" id="WP_010261300.1">
    <property type="nucleotide sequence ID" value="NZ_CAEG01000010.1"/>
</dbReference>
<evidence type="ECO:0000256" key="7">
    <source>
        <dbReference type="RuleBase" id="RU004466"/>
    </source>
</evidence>
<dbReference type="InterPro" id="IPR033749">
    <property type="entry name" value="Polyprenyl_synt_CS"/>
</dbReference>
<organism evidence="8 9">
    <name type="scientific">Alistipes timonensis JC136</name>
    <dbReference type="NCBI Taxonomy" id="1033731"/>
    <lineage>
        <taxon>Bacteria</taxon>
        <taxon>Pseudomonadati</taxon>
        <taxon>Bacteroidota</taxon>
        <taxon>Bacteroidia</taxon>
        <taxon>Bacteroidales</taxon>
        <taxon>Rikenellaceae</taxon>
        <taxon>Alistipes</taxon>
    </lineage>
</organism>
<accession>A0A1H4AMQ2</accession>
<dbReference type="GO" id="GO:0008299">
    <property type="term" value="P:isoprenoid biosynthetic process"/>
    <property type="evidence" value="ECO:0007669"/>
    <property type="project" value="UniProtKB-KW"/>
</dbReference>
<dbReference type="Proteomes" id="UP000183253">
    <property type="component" value="Unassembled WGS sequence"/>
</dbReference>
<gene>
    <name evidence="8" type="ORF">SAMN05444145_10362</name>
</gene>
<dbReference type="PROSITE" id="PS00444">
    <property type="entry name" value="POLYPRENYL_SYNTHASE_2"/>
    <property type="match status" value="1"/>
</dbReference>